<name>A0A1F8CTV1_9BACT</name>
<comment type="caution">
    <text evidence="1">The sequence shown here is derived from an EMBL/GenBank/DDBJ whole genome shotgun (WGS) entry which is preliminary data.</text>
</comment>
<reference evidence="1 2" key="1">
    <citation type="journal article" date="2016" name="Nat. Commun.">
        <title>Thousands of microbial genomes shed light on interconnected biogeochemical processes in an aquifer system.</title>
        <authorList>
            <person name="Anantharaman K."/>
            <person name="Brown C.T."/>
            <person name="Hug L.A."/>
            <person name="Sharon I."/>
            <person name="Castelle C.J."/>
            <person name="Probst A.J."/>
            <person name="Thomas B.C."/>
            <person name="Singh A."/>
            <person name="Wilkins M.J."/>
            <person name="Karaoz U."/>
            <person name="Brodie E.L."/>
            <person name="Williams K.H."/>
            <person name="Hubbard S.S."/>
            <person name="Banfield J.F."/>
        </authorList>
    </citation>
    <scope>NUCLEOTIDE SEQUENCE [LARGE SCALE GENOMIC DNA]</scope>
</reference>
<dbReference type="Proteomes" id="UP000178999">
    <property type="component" value="Unassembled WGS sequence"/>
</dbReference>
<proteinExistence type="predicted"/>
<accession>A0A1F8CTV1</accession>
<protein>
    <submittedName>
        <fullName evidence="1">Uncharacterized protein</fullName>
    </submittedName>
</protein>
<evidence type="ECO:0000313" key="1">
    <source>
        <dbReference type="EMBL" id="OGM79712.1"/>
    </source>
</evidence>
<gene>
    <name evidence="1" type="ORF">A2382_02220</name>
</gene>
<organism evidence="1 2">
    <name type="scientific">Candidatus Woesebacteria bacterium RIFOXYB1_FULL_38_16</name>
    <dbReference type="NCBI Taxonomy" id="1802538"/>
    <lineage>
        <taxon>Bacteria</taxon>
        <taxon>Candidatus Woeseibacteriota</taxon>
    </lineage>
</organism>
<evidence type="ECO:0000313" key="2">
    <source>
        <dbReference type="Proteomes" id="UP000178999"/>
    </source>
</evidence>
<dbReference type="EMBL" id="MGHY01000009">
    <property type="protein sequence ID" value="OGM79712.1"/>
    <property type="molecule type" value="Genomic_DNA"/>
</dbReference>
<sequence length="171" mass="19486">MGEEDEQKPTQREIENQRIESILKVMQSEDPKFARKLKSVAYSREKKTTFFRNKKEIHRPLSGDEARKVWYGLVNDNSSSVPNPPIKEKTDVIESDPGFIAGNRKIGYGTFRITDNLFFVVTFGENDPTLPFGRRTTDLSGGCLTSNPDKYIEEKSLKELMVKAHKSADLV</sequence>
<dbReference type="AlphaFoldDB" id="A0A1F8CTV1"/>